<dbReference type="Gene3D" id="2.40.50.320">
    <property type="entry name" value="Copper binding periplasmic protein CusF"/>
    <property type="match status" value="1"/>
</dbReference>
<name>A0ABS1JJ50_9BURK</name>
<comment type="caution">
    <text evidence="2">The sequence shown here is derived from an EMBL/GenBank/DDBJ whole genome shotgun (WGS) entry which is preliminary data.</text>
</comment>
<keyword evidence="3" id="KW-1185">Reference proteome</keyword>
<dbReference type="InterPro" id="IPR042230">
    <property type="entry name" value="CusF_sf"/>
</dbReference>
<gene>
    <name evidence="2" type="ORF">JI746_03980</name>
</gene>
<dbReference type="RefSeq" id="WP_201687497.1">
    <property type="nucleotide sequence ID" value="NZ_JAEQND010000002.1"/>
</dbReference>
<dbReference type="EMBL" id="JAEQND010000002">
    <property type="protein sequence ID" value="MBL0424259.1"/>
    <property type="molecule type" value="Genomic_DNA"/>
</dbReference>
<feature type="signal peptide" evidence="1">
    <location>
        <begin position="1"/>
        <end position="23"/>
    </location>
</feature>
<dbReference type="Proteomes" id="UP000622707">
    <property type="component" value="Unassembled WGS sequence"/>
</dbReference>
<evidence type="ECO:0000313" key="2">
    <source>
        <dbReference type="EMBL" id="MBL0424259.1"/>
    </source>
</evidence>
<reference evidence="2 3" key="1">
    <citation type="journal article" date="2017" name="Int. J. Syst. Evol. Microbiol.">
        <title>Ramlibacter alkalitolerans sp. nov., alkali-tolerant bacterium isolated from soil of ginseng.</title>
        <authorList>
            <person name="Lee D.H."/>
            <person name="Cha C.J."/>
        </authorList>
    </citation>
    <scope>NUCLEOTIDE SEQUENCE [LARGE SCALE GENOMIC DNA]</scope>
    <source>
        <strain evidence="2 3">KACC 19305</strain>
    </source>
</reference>
<dbReference type="InterPro" id="IPR021647">
    <property type="entry name" value="CusF_Ec"/>
</dbReference>
<organism evidence="2 3">
    <name type="scientific">Ramlibacter alkalitolerans</name>
    <dbReference type="NCBI Taxonomy" id="2039631"/>
    <lineage>
        <taxon>Bacteria</taxon>
        <taxon>Pseudomonadati</taxon>
        <taxon>Pseudomonadota</taxon>
        <taxon>Betaproteobacteria</taxon>
        <taxon>Burkholderiales</taxon>
        <taxon>Comamonadaceae</taxon>
        <taxon>Ramlibacter</taxon>
    </lineage>
</organism>
<feature type="chain" id="PRO_5045327551" evidence="1">
    <location>
        <begin position="24"/>
        <end position="110"/>
    </location>
</feature>
<sequence length="110" mass="11544">MNNRLQFLAAATLSLAAISGAWAAGEAAKQPAAASATAMTAGEVRKIDTAGAKVTIKHERIANLDMDPMTMVFRATKPEELKGLKAGDKVRFHAESDKGALVVTHIEAAK</sequence>
<dbReference type="Pfam" id="PF11604">
    <property type="entry name" value="CusF_Ec"/>
    <property type="match status" value="1"/>
</dbReference>
<evidence type="ECO:0000256" key="1">
    <source>
        <dbReference type="SAM" id="SignalP"/>
    </source>
</evidence>
<keyword evidence="1" id="KW-0732">Signal</keyword>
<protein>
    <submittedName>
        <fullName evidence="2">Copper-binding protein</fullName>
    </submittedName>
</protein>
<evidence type="ECO:0000313" key="3">
    <source>
        <dbReference type="Proteomes" id="UP000622707"/>
    </source>
</evidence>
<accession>A0ABS1JJ50</accession>
<proteinExistence type="predicted"/>